<evidence type="ECO:0000313" key="1">
    <source>
        <dbReference type="EMBL" id="SDH52099.1"/>
    </source>
</evidence>
<proteinExistence type="predicted"/>
<dbReference type="Proteomes" id="UP000181870">
    <property type="component" value="Unassembled WGS sequence"/>
</dbReference>
<name>A0A1G8D3W4_BACOV</name>
<evidence type="ECO:0000313" key="2">
    <source>
        <dbReference type="Proteomes" id="UP000181870"/>
    </source>
</evidence>
<gene>
    <name evidence="1" type="ORF">SAMN05192582_100764</name>
</gene>
<dbReference type="EMBL" id="FNDO01000007">
    <property type="protein sequence ID" value="SDH52099.1"/>
    <property type="molecule type" value="Genomic_DNA"/>
</dbReference>
<accession>A0A1G8D3W4</accession>
<organism evidence="1 2">
    <name type="scientific">Bacteroides ovatus</name>
    <dbReference type="NCBI Taxonomy" id="28116"/>
    <lineage>
        <taxon>Bacteria</taxon>
        <taxon>Pseudomonadati</taxon>
        <taxon>Bacteroidota</taxon>
        <taxon>Bacteroidia</taxon>
        <taxon>Bacteroidales</taxon>
        <taxon>Bacteroidaceae</taxon>
        <taxon>Bacteroides</taxon>
    </lineage>
</organism>
<sequence>MITARKLKSLNIPVGTIMEATGLSSEEMERL</sequence>
<protein>
    <submittedName>
        <fullName evidence="1">Uncharacterized protein</fullName>
    </submittedName>
</protein>
<reference evidence="1 2" key="1">
    <citation type="submission" date="2016-10" db="EMBL/GenBank/DDBJ databases">
        <authorList>
            <person name="de Groot N.N."/>
        </authorList>
    </citation>
    <scope>NUCLEOTIDE SEQUENCE [LARGE SCALE GENOMIC DNA]</scope>
    <source>
        <strain evidence="1 2">NLAE-zl-C57</strain>
    </source>
</reference>
<dbReference type="AlphaFoldDB" id="A0A1G8D3W4"/>